<reference evidence="3 4" key="1">
    <citation type="submission" date="2024-01" db="EMBL/GenBank/DDBJ databases">
        <title>Mariniflexile litorale sp. nov., isolated from the shallow sediments of the Sea of Japan.</title>
        <authorList>
            <person name="Romanenko L."/>
            <person name="Bystritskaya E."/>
            <person name="Isaeva M."/>
        </authorList>
    </citation>
    <scope>NUCLEOTIDE SEQUENCE [LARGE SCALE GENOMIC DNA]</scope>
    <source>
        <strain evidence="3 4">KCTC 32427</strain>
    </source>
</reference>
<organism evidence="3 4">
    <name type="scientific">Mariniflexile soesokkakense</name>
    <dbReference type="NCBI Taxonomy" id="1343160"/>
    <lineage>
        <taxon>Bacteria</taxon>
        <taxon>Pseudomonadati</taxon>
        <taxon>Bacteroidota</taxon>
        <taxon>Flavobacteriia</taxon>
        <taxon>Flavobacteriales</taxon>
        <taxon>Flavobacteriaceae</taxon>
        <taxon>Mariniflexile</taxon>
    </lineage>
</organism>
<sequence length="358" mass="40656">MIKKICLLTDSLGSGGAEKMVSNLAISLSEKGYTVTVVTMIDVVVYPYKGSLYNFGKIKNSNKLRSFFKFKSFFKTQQFDVILDHRVRSNFIKEFIFSKIIFKNEKVIYCVHHFNLELYFPLVNVPWLSRSTFVKNRGIVAVSKEIQKKISQRLGLESHVIYNYAILNSIGVHSDLDILSNSNYIIGVGRLTDIKQFNVLIKSYKDSKLIGHGIKLLILGEGVEKRNLNKLINDLHLNAFVKLMGFKSNALAYIQKAKALVLTSKSEGFPMVLIEALSLKTPVISFDCKSGPAEIIKHEENGLLVDNQNADMLTESLNKLLLNDAFYKKIKGNLNQSSNPFSEENNIQKWIDLLRKFK</sequence>
<evidence type="ECO:0000313" key="3">
    <source>
        <dbReference type="EMBL" id="MEN3322627.1"/>
    </source>
</evidence>
<dbReference type="RefSeq" id="WP_346240170.1">
    <property type="nucleotide sequence ID" value="NZ_JAZHYP010000001.1"/>
</dbReference>
<dbReference type="EMBL" id="JAZHYP010000001">
    <property type="protein sequence ID" value="MEN3322627.1"/>
    <property type="molecule type" value="Genomic_DNA"/>
</dbReference>
<dbReference type="Pfam" id="PF13439">
    <property type="entry name" value="Glyco_transf_4"/>
    <property type="match status" value="1"/>
</dbReference>
<protein>
    <submittedName>
        <fullName evidence="3">Glycosyltransferase</fullName>
        <ecNumber evidence="3">2.4.-.-</ecNumber>
    </submittedName>
</protein>
<keyword evidence="4" id="KW-1185">Reference proteome</keyword>
<evidence type="ECO:0000259" key="1">
    <source>
        <dbReference type="Pfam" id="PF00534"/>
    </source>
</evidence>
<gene>
    <name evidence="3" type="ORF">VP395_02720</name>
</gene>
<keyword evidence="3" id="KW-0808">Transferase</keyword>
<evidence type="ECO:0000313" key="4">
    <source>
        <dbReference type="Proteomes" id="UP001416393"/>
    </source>
</evidence>
<dbReference type="InterPro" id="IPR028098">
    <property type="entry name" value="Glyco_trans_4-like_N"/>
</dbReference>
<comment type="caution">
    <text evidence="3">The sequence shown here is derived from an EMBL/GenBank/DDBJ whole genome shotgun (WGS) entry which is preliminary data.</text>
</comment>
<evidence type="ECO:0000259" key="2">
    <source>
        <dbReference type="Pfam" id="PF13439"/>
    </source>
</evidence>
<name>A0ABV0A6H3_9FLAO</name>
<feature type="domain" description="Glycosyltransferase subfamily 4-like N-terminal" evidence="2">
    <location>
        <begin position="15"/>
        <end position="163"/>
    </location>
</feature>
<keyword evidence="3" id="KW-0328">Glycosyltransferase</keyword>
<dbReference type="PANTHER" id="PTHR12526">
    <property type="entry name" value="GLYCOSYLTRANSFERASE"/>
    <property type="match status" value="1"/>
</dbReference>
<accession>A0ABV0A6H3</accession>
<dbReference type="GO" id="GO:0016757">
    <property type="term" value="F:glycosyltransferase activity"/>
    <property type="evidence" value="ECO:0007669"/>
    <property type="project" value="UniProtKB-KW"/>
</dbReference>
<dbReference type="EC" id="2.4.-.-" evidence="3"/>
<dbReference type="SUPFAM" id="SSF53756">
    <property type="entry name" value="UDP-Glycosyltransferase/glycogen phosphorylase"/>
    <property type="match status" value="1"/>
</dbReference>
<dbReference type="Proteomes" id="UP001416393">
    <property type="component" value="Unassembled WGS sequence"/>
</dbReference>
<dbReference type="Gene3D" id="3.40.50.2000">
    <property type="entry name" value="Glycogen Phosphorylase B"/>
    <property type="match status" value="2"/>
</dbReference>
<feature type="domain" description="Glycosyl transferase family 1" evidence="1">
    <location>
        <begin position="178"/>
        <end position="331"/>
    </location>
</feature>
<dbReference type="InterPro" id="IPR001296">
    <property type="entry name" value="Glyco_trans_1"/>
</dbReference>
<dbReference type="Pfam" id="PF00534">
    <property type="entry name" value="Glycos_transf_1"/>
    <property type="match status" value="1"/>
</dbReference>
<proteinExistence type="predicted"/>